<dbReference type="OrthoDB" id="9829644at2"/>
<evidence type="ECO:0000313" key="2">
    <source>
        <dbReference type="EMBL" id="GAD02617.1"/>
    </source>
</evidence>
<comment type="caution">
    <text evidence="2">The sequence shown here is derived from an EMBL/GenBank/DDBJ whole genome shotgun (WGS) entry which is preliminary data.</text>
</comment>
<name>R9PMK0_AGAAL</name>
<evidence type="ECO:0000256" key="1">
    <source>
        <dbReference type="SAM" id="MobiDB-lite"/>
    </source>
</evidence>
<accession>R9PMK0</accession>
<dbReference type="EMBL" id="BARX01000018">
    <property type="protein sequence ID" value="GAD02617.1"/>
    <property type="molecule type" value="Genomic_DNA"/>
</dbReference>
<dbReference type="Proteomes" id="UP000014461">
    <property type="component" value="Unassembled WGS sequence"/>
</dbReference>
<feature type="compositionally biased region" description="Low complexity" evidence="1">
    <location>
        <begin position="15"/>
        <end position="28"/>
    </location>
</feature>
<reference evidence="2" key="1">
    <citation type="journal article" date="2013" name="Genome Announc.">
        <title>Draft Genome Sequence of Agarivorans albus Strain MKT 106T, an Agarolytic Marine Bacterium.</title>
        <authorList>
            <person name="Yasuike M."/>
            <person name="Nakamura Y."/>
            <person name="Kai W."/>
            <person name="Fujiwara A."/>
            <person name="Fukui Y."/>
            <person name="Satomi M."/>
            <person name="Sano M."/>
        </authorList>
    </citation>
    <scope>NUCLEOTIDE SEQUENCE [LARGE SCALE GENOMIC DNA]</scope>
</reference>
<feature type="region of interest" description="Disordered" evidence="1">
    <location>
        <begin position="15"/>
        <end position="37"/>
    </location>
</feature>
<dbReference type="AlphaFoldDB" id="R9PMK0"/>
<keyword evidence="3" id="KW-1185">Reference proteome</keyword>
<proteinExistence type="predicted"/>
<gene>
    <name evidence="2" type="ORF">AALB_2697</name>
</gene>
<sequence length="165" mass="18054">MSMQVNSNSMYAYSPAATSTSTAISSTSNKPSYGDIVDKISDEYDQLSPEEQRNARLYVGGEVESYQQKQQAEIDAKRNTVVGVSAVNHQQNLLDIYYTSSTGNETKSSESNPVSYKALESINSNLEQQKQVNQQLAIAEFYAKYGGSSGSDPQPEPYQPVSIAI</sequence>
<organism evidence="2 3">
    <name type="scientific">Agarivorans albus MKT 106</name>
    <dbReference type="NCBI Taxonomy" id="1331007"/>
    <lineage>
        <taxon>Bacteria</taxon>
        <taxon>Pseudomonadati</taxon>
        <taxon>Pseudomonadota</taxon>
        <taxon>Gammaproteobacteria</taxon>
        <taxon>Alteromonadales</taxon>
        <taxon>Alteromonadaceae</taxon>
        <taxon>Agarivorans</taxon>
    </lineage>
</organism>
<evidence type="ECO:0000313" key="3">
    <source>
        <dbReference type="Proteomes" id="UP000014461"/>
    </source>
</evidence>
<feature type="region of interest" description="Disordered" evidence="1">
    <location>
        <begin position="145"/>
        <end position="165"/>
    </location>
</feature>
<dbReference type="RefSeq" id="WP_016402384.1">
    <property type="nucleotide sequence ID" value="NZ_BARX01000018.1"/>
</dbReference>
<protein>
    <submittedName>
        <fullName evidence="2">Uncharacterized protein</fullName>
    </submittedName>
</protein>